<feature type="compositionally biased region" description="Polar residues" evidence="1">
    <location>
        <begin position="410"/>
        <end position="421"/>
    </location>
</feature>
<accession>A0A7M5XJX2</accession>
<name>A0A7M5XJX2_9CNID</name>
<sequence>MESPDELLFIPASPNPNPSKRSILSSGKQRTGKKDSIICPWDTQQDGIDPQNQYSVETESLSESEQAALASQDAKGRKKSFSTKKNLQNQYSVETESLSEPEQAASAPQDAKRIKKSFSTKKTPDQSNTRKPLKEIGNYNTPDQSVKSNKRKQPKDVPNKLDNNSTPLSGRTPELEMTLSPIIKDHDDLIQRMLKNQKMLLERIEKLESKSRNEKKSKKITVRRTTSNYIKNSYKKVAEKHNKHWDFDQSVFADCNHELTQKVKLNALALDKTITQDEFQVGVQTYFHSIKYYSGKKTDTYLCEKKYNQRKVTKRDKRRATLSGCNSLEPDLKAKIQKVLEVEFMSSEEDKSDGEVDHFETRPLRWRSLECDRHFEMLDKTAIRKMSSKARRQTVIRKMGPYSSRPAPQCTEQNSWAIRQK</sequence>
<evidence type="ECO:0000256" key="1">
    <source>
        <dbReference type="SAM" id="MobiDB-lite"/>
    </source>
</evidence>
<feature type="compositionally biased region" description="Polar residues" evidence="1">
    <location>
        <begin position="83"/>
        <end position="100"/>
    </location>
</feature>
<evidence type="ECO:0000313" key="3">
    <source>
        <dbReference type="Proteomes" id="UP000594262"/>
    </source>
</evidence>
<proteinExistence type="predicted"/>
<feature type="region of interest" description="Disordered" evidence="1">
    <location>
        <begin position="397"/>
        <end position="421"/>
    </location>
</feature>
<feature type="region of interest" description="Disordered" evidence="1">
    <location>
        <begin position="1"/>
        <end position="177"/>
    </location>
</feature>
<dbReference type="GeneID" id="136800337"/>
<keyword evidence="3" id="KW-1185">Reference proteome</keyword>
<dbReference type="EnsemblMetazoa" id="CLYHEMT024526.1">
    <property type="protein sequence ID" value="CLYHEMP024526.1"/>
    <property type="gene ID" value="CLYHEMG024526"/>
</dbReference>
<feature type="compositionally biased region" description="Low complexity" evidence="1">
    <location>
        <begin position="59"/>
        <end position="72"/>
    </location>
</feature>
<reference evidence="2" key="1">
    <citation type="submission" date="2021-01" db="UniProtKB">
        <authorList>
            <consortium name="EnsemblMetazoa"/>
        </authorList>
    </citation>
    <scope>IDENTIFICATION</scope>
</reference>
<organism evidence="2 3">
    <name type="scientific">Clytia hemisphaerica</name>
    <dbReference type="NCBI Taxonomy" id="252671"/>
    <lineage>
        <taxon>Eukaryota</taxon>
        <taxon>Metazoa</taxon>
        <taxon>Cnidaria</taxon>
        <taxon>Hydrozoa</taxon>
        <taxon>Hydroidolina</taxon>
        <taxon>Leptothecata</taxon>
        <taxon>Obeliida</taxon>
        <taxon>Clytiidae</taxon>
        <taxon>Clytia</taxon>
    </lineage>
</organism>
<dbReference type="OrthoDB" id="6128751at2759"/>
<dbReference type="RefSeq" id="XP_066913072.1">
    <property type="nucleotide sequence ID" value="XM_067056971.1"/>
</dbReference>
<dbReference type="Proteomes" id="UP000594262">
    <property type="component" value="Unplaced"/>
</dbReference>
<dbReference type="AlphaFoldDB" id="A0A7M5XJX2"/>
<feature type="compositionally biased region" description="Polar residues" evidence="1">
    <location>
        <begin position="18"/>
        <end position="29"/>
    </location>
</feature>
<feature type="compositionally biased region" description="Polar residues" evidence="1">
    <location>
        <begin position="42"/>
        <end position="58"/>
    </location>
</feature>
<protein>
    <submittedName>
        <fullName evidence="2">Uncharacterized protein</fullName>
    </submittedName>
</protein>
<feature type="compositionally biased region" description="Polar residues" evidence="1">
    <location>
        <begin position="138"/>
        <end position="147"/>
    </location>
</feature>
<evidence type="ECO:0000313" key="2">
    <source>
        <dbReference type="EnsemblMetazoa" id="CLYHEMP024526.1"/>
    </source>
</evidence>